<dbReference type="InterPro" id="IPR041033">
    <property type="entry name" value="SpaA_PFL_dom_1"/>
</dbReference>
<dbReference type="Pfam" id="PF05738">
    <property type="entry name" value="Cna_B"/>
    <property type="match status" value="8"/>
</dbReference>
<dbReference type="Gene3D" id="2.60.40.10">
    <property type="entry name" value="Immunoglobulins"/>
    <property type="match status" value="1"/>
</dbReference>
<reference evidence="10" key="1">
    <citation type="submission" date="2016-12" db="EMBL/GenBank/DDBJ databases">
        <authorList>
            <person name="Gulvik C.A."/>
        </authorList>
    </citation>
    <scope>NUCLEOTIDE SEQUENCE [LARGE SCALE GENOMIC DNA]</scope>
    <source>
        <strain evidence="10">NED12-00049-6B</strain>
    </source>
</reference>
<dbReference type="SUPFAM" id="SSF49401">
    <property type="entry name" value="Bacterial adhesins"/>
    <property type="match status" value="2"/>
</dbReference>
<accession>A0A1Q8E631</accession>
<sequence length="1183" mass="130234">MKKRWAGLLLSLLMVLSTLFQGLSNTVFAEGTEKQVTTTITNLKILNLNKEETDSIFHSDNFYLSMDWDASGNGADLKQGDYFTATLPDQMKFPSDSSAVDFNLYAPDGTSIMATAHVTPHANGGGTVKVTFTNWVENKYNVKGSMMLAASFNEDKITQGKRNIFTVAVNGGVTSQTVGVEVTGTTDLQDEFVTKWGWKNTSNHYQANWEGRINHMKATVSNAIISDTLVGTKEKFIPESIVLKKVVMDSKGKVQRELETVDLSGKLKMSDDNQTFTIQLGNINGEQYIIGYTSTYTPGTKLNNKISLISTEREASFVASYQSAESGGNGAGDLANKIKIIKVDADNAETKLANAKFKITRVSDGQEYEITTNAEGEAVTEKLIAGDYKIKELSAPNGFELNSEETTVTVSDGVAVIQTIKNEPIRTSVSVEKKWIGPLQDSVTVRLYADDEDTGKTTSLNAANGWKATFDHLRKFKADGTEIKYTVKEDVPAGYEDKVTGSQAGGYIITNTNVEKISIPVTKAWVGEKAGSVTVKLLADKKDTGQTLTLTEENRWQGNFTELLKYDATDGHEIDYTIEEVKIDGYTSVISGNVENGFTITNTITGKVSIPVTKTWVGKEGASAKLHLYADGEEVSSVVLNQNNHWQHTFTDFEKYKDGKEIQYTIKEEPIENYKSEVTGDMASGFRVKNTNIEKVSVPVVKQWVGTPTDQVEVKLLADGVEKASATLTAATDWKHTFNDLPKYDEQDGHEIVYTIEEVKVDGYTTGISGTAKDGFTITNTITGKVSIPVTKTWVGKEGASAKIHLYADGEEVSSVVLNQDNHWQHTFTDFEKYKDGKEIQYTIKEEPIENYKSEVTGDMTSGFRVKNINIEKVSVPVVKQWVGTPTDQVEVKLLADGVEKASATLTAATDWKHTFNDLPKYDEQDGKEIQYTIKEEPIENYKSEVTGDMASGFRVKNTNIEKVSVPVVKQWVGTPTDQVEVKLLADGVEKASATLTAATDWKHTFNDLPKYDEQDGHEIVYTIEEVKVDGYTTGISGTAKDGFTITNTIAGKVSIPVTKKWVGDPTDGIIVNLYADGKKVASQTLSKRNNWQYTFTNLEQYHNGKEISYTIEEEKLSGYSSVITGDAKRGFVITNTKDTPPAPKNNLPKTGDRANLLVYVGLLLGSVSLLLLLGTRRRKNGK</sequence>
<dbReference type="InterPro" id="IPR041171">
    <property type="entry name" value="SDR_Ig"/>
</dbReference>
<dbReference type="PROSITE" id="PS50847">
    <property type="entry name" value="GRAM_POS_ANCHORING"/>
    <property type="match status" value="1"/>
</dbReference>
<dbReference type="OrthoDB" id="2220681at2"/>
<proteinExistence type="predicted"/>
<keyword evidence="2" id="KW-0134">Cell wall</keyword>
<evidence type="ECO:0000256" key="6">
    <source>
        <dbReference type="SAM" id="Phobius"/>
    </source>
</evidence>
<feature type="signal peptide" evidence="7">
    <location>
        <begin position="1"/>
        <end position="29"/>
    </location>
</feature>
<dbReference type="InterPro" id="IPR019931">
    <property type="entry name" value="LPXTG_anchor"/>
</dbReference>
<feature type="chain" id="PRO_5012209349" description="Gram-positive cocci surface proteins LPxTG domain-containing protein" evidence="7">
    <location>
        <begin position="30"/>
        <end position="1183"/>
    </location>
</feature>
<dbReference type="AlphaFoldDB" id="A0A1Q8E631"/>
<evidence type="ECO:0000256" key="7">
    <source>
        <dbReference type="SAM" id="SignalP"/>
    </source>
</evidence>
<keyword evidence="6" id="KW-0472">Membrane</keyword>
<dbReference type="NCBIfam" id="TIGR01167">
    <property type="entry name" value="LPXTG_anchor"/>
    <property type="match status" value="1"/>
</dbReference>
<keyword evidence="6" id="KW-0812">Transmembrane</keyword>
<dbReference type="Gene3D" id="2.60.40.1140">
    <property type="entry name" value="Collagen-binding surface protein Cna, B-type domain"/>
    <property type="match status" value="8"/>
</dbReference>
<dbReference type="Pfam" id="PF05737">
    <property type="entry name" value="Collagen_bind"/>
    <property type="match status" value="1"/>
</dbReference>
<dbReference type="InterPro" id="IPR008456">
    <property type="entry name" value="Collagen-bd_dom"/>
</dbReference>
<comment type="caution">
    <text evidence="9">The sequence shown here is derived from an EMBL/GenBank/DDBJ whole genome shotgun (WGS) entry which is preliminary data.</text>
</comment>
<evidence type="ECO:0000313" key="10">
    <source>
        <dbReference type="Proteomes" id="UP000186890"/>
    </source>
</evidence>
<keyword evidence="4 7" id="KW-0732">Signal</keyword>
<dbReference type="InterPro" id="IPR011252">
    <property type="entry name" value="Fibrogen-bd_dom1"/>
</dbReference>
<dbReference type="GO" id="GO:0007155">
    <property type="term" value="P:cell adhesion"/>
    <property type="evidence" value="ECO:0007669"/>
    <property type="project" value="InterPro"/>
</dbReference>
<evidence type="ECO:0000256" key="5">
    <source>
        <dbReference type="ARBA" id="ARBA00023088"/>
    </source>
</evidence>
<dbReference type="Proteomes" id="UP000186890">
    <property type="component" value="Unassembled WGS sequence"/>
</dbReference>
<dbReference type="InterPro" id="IPR013783">
    <property type="entry name" value="Ig-like_fold"/>
</dbReference>
<organism evidence="9 10">
    <name type="scientific">Streptococcus cuniculi</name>
    <dbReference type="NCBI Taxonomy" id="1432788"/>
    <lineage>
        <taxon>Bacteria</taxon>
        <taxon>Bacillati</taxon>
        <taxon>Bacillota</taxon>
        <taxon>Bacilli</taxon>
        <taxon>Lactobacillales</taxon>
        <taxon>Streptococcaceae</taxon>
        <taxon>Streptococcus</taxon>
    </lineage>
</organism>
<name>A0A1Q8E631_9STRE</name>
<keyword evidence="3" id="KW-0964">Secreted</keyword>
<evidence type="ECO:0000313" key="9">
    <source>
        <dbReference type="EMBL" id="OLF47247.1"/>
    </source>
</evidence>
<dbReference type="CDD" id="cd00222">
    <property type="entry name" value="CollagenBindB"/>
    <property type="match status" value="8"/>
</dbReference>
<dbReference type="Pfam" id="PF17802">
    <property type="entry name" value="SpaA"/>
    <property type="match status" value="1"/>
</dbReference>
<evidence type="ECO:0000256" key="3">
    <source>
        <dbReference type="ARBA" id="ARBA00022525"/>
    </source>
</evidence>
<dbReference type="EMBL" id="MSJM01000007">
    <property type="protein sequence ID" value="OLF47247.1"/>
    <property type="molecule type" value="Genomic_DNA"/>
</dbReference>
<dbReference type="Gene3D" id="2.60.40.1280">
    <property type="match status" value="1"/>
</dbReference>
<evidence type="ECO:0000256" key="1">
    <source>
        <dbReference type="ARBA" id="ARBA00004168"/>
    </source>
</evidence>
<dbReference type="InterPro" id="IPR008454">
    <property type="entry name" value="Collagen-bd_Cna-like_B-typ_dom"/>
</dbReference>
<gene>
    <name evidence="9" type="ORF">BU202_07925</name>
</gene>
<evidence type="ECO:0000256" key="4">
    <source>
        <dbReference type="ARBA" id="ARBA00022729"/>
    </source>
</evidence>
<dbReference type="Gene3D" id="2.60.40.740">
    <property type="match status" value="1"/>
</dbReference>
<comment type="subcellular location">
    <subcellularLocation>
        <location evidence="1">Secreted</location>
        <location evidence="1">Cell wall</location>
        <topology evidence="1">Peptidoglycan-anchor</topology>
    </subcellularLocation>
</comment>
<dbReference type="RefSeq" id="WP_075105247.1">
    <property type="nucleotide sequence ID" value="NZ_MSJM01000007.1"/>
</dbReference>
<keyword evidence="6" id="KW-1133">Transmembrane helix</keyword>
<keyword evidence="10" id="KW-1185">Reference proteome</keyword>
<evidence type="ECO:0000259" key="8">
    <source>
        <dbReference type="PROSITE" id="PS50847"/>
    </source>
</evidence>
<keyword evidence="5" id="KW-0572">Peptidoglycan-anchor</keyword>
<dbReference type="Pfam" id="PF17961">
    <property type="entry name" value="Big_8"/>
    <property type="match status" value="1"/>
</dbReference>
<feature type="transmembrane region" description="Helical" evidence="6">
    <location>
        <begin position="1157"/>
        <end position="1175"/>
    </location>
</feature>
<protein>
    <recommendedName>
        <fullName evidence="8">Gram-positive cocci surface proteins LPxTG domain-containing protein</fullName>
    </recommendedName>
</protein>
<feature type="domain" description="Gram-positive cocci surface proteins LPxTG" evidence="8">
    <location>
        <begin position="1148"/>
        <end position="1183"/>
    </location>
</feature>
<dbReference type="GO" id="GO:0005518">
    <property type="term" value="F:collagen binding"/>
    <property type="evidence" value="ECO:0007669"/>
    <property type="project" value="InterPro"/>
</dbReference>
<dbReference type="InterPro" id="IPR008966">
    <property type="entry name" value="Adhesion_dom_sf"/>
</dbReference>
<evidence type="ECO:0000256" key="2">
    <source>
        <dbReference type="ARBA" id="ARBA00022512"/>
    </source>
</evidence>
<dbReference type="SUPFAM" id="SSF49478">
    <property type="entry name" value="Cna protein B-type domain"/>
    <property type="match status" value="9"/>
</dbReference>